<feature type="region of interest" description="Disordered" evidence="1">
    <location>
        <begin position="43"/>
        <end position="64"/>
    </location>
</feature>
<accession>A0A2T4H763</accession>
<evidence type="ECO:0000313" key="2">
    <source>
        <dbReference type="EMBL" id="PTD11654.1"/>
    </source>
</evidence>
<comment type="caution">
    <text evidence="2">The sequence shown here is derived from an EMBL/GenBank/DDBJ whole genome shotgun (WGS) entry which is preliminary data.</text>
</comment>
<dbReference type="AlphaFoldDB" id="A0A2T4H763"/>
<organism evidence="2 3">
    <name type="scientific">Fusarium culmorum</name>
    <dbReference type="NCBI Taxonomy" id="5516"/>
    <lineage>
        <taxon>Eukaryota</taxon>
        <taxon>Fungi</taxon>
        <taxon>Dikarya</taxon>
        <taxon>Ascomycota</taxon>
        <taxon>Pezizomycotina</taxon>
        <taxon>Sordariomycetes</taxon>
        <taxon>Hypocreomycetidae</taxon>
        <taxon>Hypocreales</taxon>
        <taxon>Nectriaceae</taxon>
        <taxon>Fusarium</taxon>
    </lineage>
</organism>
<name>A0A2T4H763_FUSCU</name>
<dbReference type="OMA" id="RRCIRNN"/>
<evidence type="ECO:0000256" key="1">
    <source>
        <dbReference type="SAM" id="MobiDB-lite"/>
    </source>
</evidence>
<protein>
    <submittedName>
        <fullName evidence="2">Uncharacterized protein</fullName>
    </submittedName>
</protein>
<keyword evidence="3" id="KW-1185">Reference proteome</keyword>
<dbReference type="OrthoDB" id="10274603at2759"/>
<gene>
    <name evidence="2" type="ORF">FCULG_00004801</name>
</gene>
<dbReference type="Proteomes" id="UP000241587">
    <property type="component" value="Unassembled WGS sequence"/>
</dbReference>
<reference evidence="2 3" key="1">
    <citation type="submission" date="2018-02" db="EMBL/GenBank/DDBJ databases">
        <title>Fusarium culmorum secondary metabolites in fungal-bacterial-plant interactions.</title>
        <authorList>
            <person name="Schmidt R."/>
        </authorList>
    </citation>
    <scope>NUCLEOTIDE SEQUENCE [LARGE SCALE GENOMIC DNA]</scope>
    <source>
        <strain evidence="2 3">PV</strain>
    </source>
</reference>
<dbReference type="EMBL" id="PVEM01000001">
    <property type="protein sequence ID" value="PTD11654.1"/>
    <property type="molecule type" value="Genomic_DNA"/>
</dbReference>
<proteinExistence type="predicted"/>
<evidence type="ECO:0000313" key="3">
    <source>
        <dbReference type="Proteomes" id="UP000241587"/>
    </source>
</evidence>
<sequence>MATITALRQTGRNNGITKRVLNMGCCKQLTMFGVTFSMALTEPQRLSSRNKRQQSKNTTVKPTPAMRRCIRNNAMDPWTYRDVHALLYSGFRVGWIKEPTSTHE</sequence>